<evidence type="ECO:0000313" key="1">
    <source>
        <dbReference type="EMBL" id="KAH9419608.1"/>
    </source>
</evidence>
<keyword evidence="2" id="KW-1185">Reference proteome</keyword>
<accession>A0ABQ8JAM0</accession>
<proteinExistence type="predicted"/>
<comment type="caution">
    <text evidence="1">The sequence shown here is derived from an EMBL/GenBank/DDBJ whole genome shotgun (WGS) entry which is preliminary data.</text>
</comment>
<protein>
    <submittedName>
        <fullName evidence="1">Uncharacterized protein</fullName>
    </submittedName>
</protein>
<name>A0ABQ8JAM0_DERPT</name>
<organism evidence="1 2">
    <name type="scientific">Dermatophagoides pteronyssinus</name>
    <name type="common">European house dust mite</name>
    <dbReference type="NCBI Taxonomy" id="6956"/>
    <lineage>
        <taxon>Eukaryota</taxon>
        <taxon>Metazoa</taxon>
        <taxon>Ecdysozoa</taxon>
        <taxon>Arthropoda</taxon>
        <taxon>Chelicerata</taxon>
        <taxon>Arachnida</taxon>
        <taxon>Acari</taxon>
        <taxon>Acariformes</taxon>
        <taxon>Sarcoptiformes</taxon>
        <taxon>Astigmata</taxon>
        <taxon>Psoroptidia</taxon>
        <taxon>Analgoidea</taxon>
        <taxon>Pyroglyphidae</taxon>
        <taxon>Dermatophagoidinae</taxon>
        <taxon>Dermatophagoides</taxon>
    </lineage>
</organism>
<reference evidence="1 2" key="1">
    <citation type="journal article" date="2018" name="J. Allergy Clin. Immunol.">
        <title>High-quality assembly of Dermatophagoides pteronyssinus genome and transcriptome reveals a wide range of novel allergens.</title>
        <authorList>
            <person name="Liu X.Y."/>
            <person name="Yang K.Y."/>
            <person name="Wang M.Q."/>
            <person name="Kwok J.S."/>
            <person name="Zeng X."/>
            <person name="Yang Z."/>
            <person name="Xiao X.J."/>
            <person name="Lau C.P."/>
            <person name="Li Y."/>
            <person name="Huang Z.M."/>
            <person name="Ba J.G."/>
            <person name="Yim A.K."/>
            <person name="Ouyang C.Y."/>
            <person name="Ngai S.M."/>
            <person name="Chan T.F."/>
            <person name="Leung E.L."/>
            <person name="Liu L."/>
            <person name="Liu Z.G."/>
            <person name="Tsui S.K."/>
        </authorList>
    </citation>
    <scope>NUCLEOTIDE SEQUENCE [LARGE SCALE GENOMIC DNA]</scope>
    <source>
        <strain evidence="1">Derp</strain>
    </source>
</reference>
<sequence>MNIRKCLSRIMKRAILAENNISTNISLNNMFDASIICVNSSADLINFESPIRSKFDAPYS</sequence>
<reference evidence="1 2" key="2">
    <citation type="journal article" date="2022" name="Mol. Biol. Evol.">
        <title>Comparative Genomics Reveals Insights into the Divergent Evolution of Astigmatic Mites and Household Pest Adaptations.</title>
        <authorList>
            <person name="Xiong Q."/>
            <person name="Wan A.T."/>
            <person name="Liu X."/>
            <person name="Fung C.S."/>
            <person name="Xiao X."/>
            <person name="Malainual N."/>
            <person name="Hou J."/>
            <person name="Wang L."/>
            <person name="Wang M."/>
            <person name="Yang K.Y."/>
            <person name="Cui Y."/>
            <person name="Leung E.L."/>
            <person name="Nong W."/>
            <person name="Shin S.K."/>
            <person name="Au S.W."/>
            <person name="Jeong K.Y."/>
            <person name="Chew F.T."/>
            <person name="Hui J.H."/>
            <person name="Leung T.F."/>
            <person name="Tungtrongchitr A."/>
            <person name="Zhong N."/>
            <person name="Liu Z."/>
            <person name="Tsui S.K."/>
        </authorList>
    </citation>
    <scope>NUCLEOTIDE SEQUENCE [LARGE SCALE GENOMIC DNA]</scope>
    <source>
        <strain evidence="1">Derp</strain>
    </source>
</reference>
<dbReference type="EMBL" id="NJHN03000058">
    <property type="protein sequence ID" value="KAH9419608.1"/>
    <property type="molecule type" value="Genomic_DNA"/>
</dbReference>
<dbReference type="Proteomes" id="UP000887458">
    <property type="component" value="Unassembled WGS sequence"/>
</dbReference>
<gene>
    <name evidence="1" type="ORF">DERP_009666</name>
</gene>
<evidence type="ECO:0000313" key="2">
    <source>
        <dbReference type="Proteomes" id="UP000887458"/>
    </source>
</evidence>